<accession>A0A5A7SDP4</accession>
<comment type="caution">
    <text evidence="1">The sequence shown here is derived from an EMBL/GenBank/DDBJ whole genome shotgun (WGS) entry which is preliminary data.</text>
</comment>
<sequence length="291" mass="31360">MTSTTPSLRRQPGLELDPNVTVLVRRNGSVQLGWDPESALLLTPPEGVAADTVVAVLRMLDGKHSRPQVVWRACEYGVTPADMSAMLAELSDAGLLTSIDPTPETTSRSVRIHGRGPLSDAIAVGLGRSGLRISRSGSIGIELDISKWRVDFVVLADDMVADPRLVTDLVAARIPHLQVRIRDGKGIVGPMVVPGHTSCLRCADLTRCDYDDEWPHMAAQMLGRVGRATPAAVMATTAVALGQLDIVLSGPPRRAPASLDATLELDLETHRMSTRMWSRHPLCDCWQTVGS</sequence>
<dbReference type="RefSeq" id="WP_149429206.1">
    <property type="nucleotide sequence ID" value="NZ_VLNY01000002.1"/>
</dbReference>
<evidence type="ECO:0000313" key="2">
    <source>
        <dbReference type="Proteomes" id="UP000322244"/>
    </source>
</evidence>
<dbReference type="Proteomes" id="UP000322244">
    <property type="component" value="Unassembled WGS sequence"/>
</dbReference>
<protein>
    <recommendedName>
        <fullName evidence="3">Cyclodehydratase</fullName>
    </recommendedName>
</protein>
<name>A0A5A7SDP4_9NOCA</name>
<dbReference type="EMBL" id="VLNY01000002">
    <property type="protein sequence ID" value="KAA0024046.1"/>
    <property type="molecule type" value="Genomic_DNA"/>
</dbReference>
<proteinExistence type="predicted"/>
<gene>
    <name evidence="1" type="ORF">FOY51_05625</name>
</gene>
<evidence type="ECO:0008006" key="3">
    <source>
        <dbReference type="Google" id="ProtNLM"/>
    </source>
</evidence>
<keyword evidence="2" id="KW-1185">Reference proteome</keyword>
<organism evidence="1 2">
    <name type="scientific">Antrihabitans cavernicola</name>
    <dbReference type="NCBI Taxonomy" id="2495913"/>
    <lineage>
        <taxon>Bacteria</taxon>
        <taxon>Bacillati</taxon>
        <taxon>Actinomycetota</taxon>
        <taxon>Actinomycetes</taxon>
        <taxon>Mycobacteriales</taxon>
        <taxon>Nocardiaceae</taxon>
        <taxon>Antrihabitans</taxon>
    </lineage>
</organism>
<dbReference type="Gene3D" id="3.40.50.720">
    <property type="entry name" value="NAD(P)-binding Rossmann-like Domain"/>
    <property type="match status" value="1"/>
</dbReference>
<dbReference type="OrthoDB" id="4426339at2"/>
<dbReference type="AlphaFoldDB" id="A0A5A7SDP4"/>
<reference evidence="1 2" key="1">
    <citation type="submission" date="2019-07" db="EMBL/GenBank/DDBJ databases">
        <title>Rhodococcus cavernicolus sp. nov., isolated from a cave.</title>
        <authorList>
            <person name="Lee S.D."/>
        </authorList>
    </citation>
    <scope>NUCLEOTIDE SEQUENCE [LARGE SCALE GENOMIC DNA]</scope>
    <source>
        <strain evidence="1 2">C1-24</strain>
    </source>
</reference>
<evidence type="ECO:0000313" key="1">
    <source>
        <dbReference type="EMBL" id="KAA0024046.1"/>
    </source>
</evidence>